<accession>A0A1C0B5L6</accession>
<dbReference type="GO" id="GO:0016020">
    <property type="term" value="C:membrane"/>
    <property type="evidence" value="ECO:0007669"/>
    <property type="project" value="InterPro"/>
</dbReference>
<dbReference type="OrthoDB" id="9785326at2"/>
<evidence type="ECO:0000256" key="1">
    <source>
        <dbReference type="ARBA" id="ARBA00010634"/>
    </source>
</evidence>
<dbReference type="Pfam" id="PF04333">
    <property type="entry name" value="MlaA"/>
    <property type="match status" value="1"/>
</dbReference>
<comment type="caution">
    <text evidence="3">The sequence shown here is derived from an EMBL/GenBank/DDBJ whole genome shotgun (WGS) entry which is preliminary data.</text>
</comment>
<dbReference type="GO" id="GO:0120010">
    <property type="term" value="P:intermembrane phospholipid transfer"/>
    <property type="evidence" value="ECO:0007669"/>
    <property type="project" value="TreeGrafter"/>
</dbReference>
<dbReference type="STRING" id="544718.AAX25_01430"/>
<sequence length="257" mass="29642">MKRFLFIFCISSLILLANDEKIQESLNNNNNLTQEEILYESRKYDPLSGYNRAMTQFNYGFYSYVTKPIAKGYAYVMPAPARVGIDNFFTNLLFPVRFVNNLLQLKFKNASKELGRFLINTIWGFGGFMDQATHTVGMDIYRENFGSTLAYWGVGEGVHIVLPFFGPSNLRDAFGSIFDVVLSPTQYTGHNTIPYKIPQKIDHGYAIATTYSVNLVSFDPDSLDKLSERRVDLYEVLKYYYNQKRDEELRKTFETGE</sequence>
<keyword evidence="3" id="KW-0449">Lipoprotein</keyword>
<dbReference type="InterPro" id="IPR007428">
    <property type="entry name" value="MlaA"/>
</dbReference>
<dbReference type="PANTHER" id="PTHR30035">
    <property type="entry name" value="LIPOPROTEIN VACJ-RELATED"/>
    <property type="match status" value="1"/>
</dbReference>
<name>A0A1C0B5L6_9BACT</name>
<dbReference type="EMBL" id="LCUJ01000007">
    <property type="protein sequence ID" value="OCL98196.1"/>
    <property type="molecule type" value="Genomic_DNA"/>
</dbReference>
<dbReference type="PATRIC" id="fig|544718.43.peg.1401"/>
<dbReference type="PRINTS" id="PR01805">
    <property type="entry name" value="VACJLIPOPROT"/>
</dbReference>
<gene>
    <name evidence="3" type="primary">mlaA</name>
    <name evidence="3" type="ORF">AAX29_01715</name>
</gene>
<evidence type="ECO:0000313" key="4">
    <source>
        <dbReference type="Proteomes" id="UP000093281"/>
    </source>
</evidence>
<evidence type="ECO:0000256" key="2">
    <source>
        <dbReference type="ARBA" id="ARBA00022729"/>
    </source>
</evidence>
<protein>
    <submittedName>
        <fullName evidence="3">Putative phospholipid-binding lipoprotein MlaA</fullName>
    </submittedName>
</protein>
<reference evidence="4" key="1">
    <citation type="submission" date="2015-05" db="EMBL/GenBank/DDBJ databases">
        <authorList>
            <person name="Rovetto F."/>
            <person name="Cocolin L."/>
            <person name="Illeghems K."/>
            <person name="Van Nieuwerburgh F."/>
            <person name="Houf K."/>
        </authorList>
    </citation>
    <scope>NUCLEOTIDE SEQUENCE [LARGE SCALE GENOMIC DNA]</scope>
    <source>
        <strain evidence="4">DU22</strain>
    </source>
</reference>
<keyword evidence="2" id="KW-0732">Signal</keyword>
<proteinExistence type="inferred from homology"/>
<organism evidence="3 4">
    <name type="scientific">Aliarcobacter thereius</name>
    <dbReference type="NCBI Taxonomy" id="544718"/>
    <lineage>
        <taxon>Bacteria</taxon>
        <taxon>Pseudomonadati</taxon>
        <taxon>Campylobacterota</taxon>
        <taxon>Epsilonproteobacteria</taxon>
        <taxon>Campylobacterales</taxon>
        <taxon>Arcobacteraceae</taxon>
        <taxon>Aliarcobacter</taxon>
    </lineage>
</organism>
<dbReference type="RefSeq" id="WP_066184234.1">
    <property type="nucleotide sequence ID" value="NZ_LCUJ01000007.1"/>
</dbReference>
<dbReference type="AlphaFoldDB" id="A0A1C0B5L6"/>
<dbReference type="PANTHER" id="PTHR30035:SF3">
    <property type="entry name" value="INTERMEMBRANE PHOSPHOLIPID TRANSPORT SYSTEM LIPOPROTEIN MLAA"/>
    <property type="match status" value="1"/>
</dbReference>
<evidence type="ECO:0000313" key="3">
    <source>
        <dbReference type="EMBL" id="OCL98196.1"/>
    </source>
</evidence>
<dbReference type="Proteomes" id="UP000093281">
    <property type="component" value="Unassembled WGS sequence"/>
</dbReference>
<comment type="similarity">
    <text evidence="1">Belongs to the MlaA family.</text>
</comment>